<feature type="non-terminal residue" evidence="2">
    <location>
        <position position="1"/>
    </location>
</feature>
<dbReference type="AlphaFoldDB" id="A0A6H5G637"/>
<name>A0A6H5G637_9HEMI</name>
<gene>
    <name evidence="2" type="ORF">NTEN_LOCUS4464</name>
</gene>
<feature type="region of interest" description="Disordered" evidence="1">
    <location>
        <begin position="237"/>
        <end position="267"/>
    </location>
</feature>
<evidence type="ECO:0000313" key="2">
    <source>
        <dbReference type="EMBL" id="CAA9998174.1"/>
    </source>
</evidence>
<sequence length="398" mass="45284">SDVGGGLRVRVETRRTLERYNCSGTFGRSAIFRSIIRRVSKLENLPEDYDDKPTCSNYSNFIFCHTQTNDMSKQLAAEKKNRAVTRASFTRTVRKIENLLNDEQIDVEEVDGLMRFLELRFQELSEMDLIVKNLMLDDEAVELDQLDQEQEEIDEYCEKFYVLRQRVTKLTVDRPTSKKSSDRETFCGPIAPIANEDCFKESANLIDQLNERCCNPTETLVEEDVVGKIVTDKHQSVSSTSAVKKTKPEGRITSSSESDAASENWSKTAPAGKPFCIVELFVGTADVEFRERLGRTKFDASQVLGLNSNDRSASRRKLRRLRWWEGTDWLRDVLVESRVLELSITRTTWEPSVKKEDHQDVSLLQGIFSASLGGRISETASILQLSFNASKVSTLNFT</sequence>
<evidence type="ECO:0000313" key="3">
    <source>
        <dbReference type="Proteomes" id="UP000479000"/>
    </source>
</evidence>
<protein>
    <submittedName>
        <fullName evidence="2">Uncharacterized protein</fullName>
    </submittedName>
</protein>
<proteinExistence type="predicted"/>
<organism evidence="2 3">
    <name type="scientific">Nesidiocoris tenuis</name>
    <dbReference type="NCBI Taxonomy" id="355587"/>
    <lineage>
        <taxon>Eukaryota</taxon>
        <taxon>Metazoa</taxon>
        <taxon>Ecdysozoa</taxon>
        <taxon>Arthropoda</taxon>
        <taxon>Hexapoda</taxon>
        <taxon>Insecta</taxon>
        <taxon>Pterygota</taxon>
        <taxon>Neoptera</taxon>
        <taxon>Paraneoptera</taxon>
        <taxon>Hemiptera</taxon>
        <taxon>Heteroptera</taxon>
        <taxon>Panheteroptera</taxon>
        <taxon>Cimicomorpha</taxon>
        <taxon>Miridae</taxon>
        <taxon>Dicyphina</taxon>
        <taxon>Nesidiocoris</taxon>
    </lineage>
</organism>
<evidence type="ECO:0000256" key="1">
    <source>
        <dbReference type="SAM" id="MobiDB-lite"/>
    </source>
</evidence>
<accession>A0A6H5G637</accession>
<dbReference type="EMBL" id="CADCXU010006626">
    <property type="protein sequence ID" value="CAA9998174.1"/>
    <property type="molecule type" value="Genomic_DNA"/>
</dbReference>
<dbReference type="Proteomes" id="UP000479000">
    <property type="component" value="Unassembled WGS sequence"/>
</dbReference>
<feature type="compositionally biased region" description="Polar residues" evidence="1">
    <location>
        <begin position="252"/>
        <end position="267"/>
    </location>
</feature>
<reference evidence="2 3" key="1">
    <citation type="submission" date="2020-02" db="EMBL/GenBank/DDBJ databases">
        <authorList>
            <person name="Ferguson B K."/>
        </authorList>
    </citation>
    <scope>NUCLEOTIDE SEQUENCE [LARGE SCALE GENOMIC DNA]</scope>
</reference>
<keyword evidence="3" id="KW-1185">Reference proteome</keyword>